<evidence type="ECO:0000313" key="2">
    <source>
        <dbReference type="Proteomes" id="UP000014020"/>
    </source>
</evidence>
<dbReference type="HOGENOM" id="CLU_3265245_0_0_9"/>
<evidence type="ECO:0000313" key="1">
    <source>
        <dbReference type="EMBL" id="EOP45863.1"/>
    </source>
</evidence>
<sequence>MKNHIKVNEKILKKNKKWSHLKQKQKENISNCGFKTKFNNL</sequence>
<dbReference type="EMBL" id="AHFE01000023">
    <property type="protein sequence ID" value="EOP45863.1"/>
    <property type="molecule type" value="Genomic_DNA"/>
</dbReference>
<dbReference type="PATRIC" id="fig|1053236.3.peg.1011"/>
<proteinExistence type="predicted"/>
<reference evidence="2" key="1">
    <citation type="submission" date="2012-12" db="EMBL/GenBank/DDBJ databases">
        <title>The genome sequence of Bacillus cereus VD146.</title>
        <authorList>
            <consortium name="The Broad Institute Genome Sequencing Platform"/>
            <consortium name="The Broad Institute Genome Sequencing Center for Infectious Disease"/>
            <person name="Feldgarden M."/>
            <person name="Van der Auwera G.A."/>
            <person name="Mahillon J."/>
            <person name="Duprez V."/>
            <person name="Timmery S."/>
            <person name="Mattelet C."/>
            <person name="Dierick K."/>
            <person name="Sun M."/>
            <person name="Yu Z."/>
            <person name="Zhu L."/>
            <person name="Hu X."/>
            <person name="Shank E.B."/>
            <person name="Swiecicka I."/>
            <person name="Hansen B.M."/>
            <person name="Andrup L."/>
            <person name="Walker B."/>
            <person name="Young S.K."/>
            <person name="Zeng Q."/>
            <person name="Gargeya S."/>
            <person name="Fitzgerald M."/>
            <person name="Haas B."/>
            <person name="Abouelleil A."/>
            <person name="Alvarado L."/>
            <person name="Arachchi H.M."/>
            <person name="Berlin A.M."/>
            <person name="Chapman S.B."/>
            <person name="Dewar J."/>
            <person name="Goldberg J."/>
            <person name="Griggs A."/>
            <person name="Gujja S."/>
            <person name="Hansen M."/>
            <person name="Howarth C."/>
            <person name="Imamovic A."/>
            <person name="Larimer J."/>
            <person name="McCowan C."/>
            <person name="Murphy C."/>
            <person name="Neiman D."/>
            <person name="Pearson M."/>
            <person name="Priest M."/>
            <person name="Roberts A."/>
            <person name="Saif S."/>
            <person name="Shea T."/>
            <person name="Sisk P."/>
            <person name="Sykes S."/>
            <person name="Wortman J."/>
            <person name="Nusbaum C."/>
            <person name="Birren B."/>
        </authorList>
    </citation>
    <scope>NUCLEOTIDE SEQUENCE [LARGE SCALE GENOMIC DNA]</scope>
    <source>
        <strain evidence="2">VD146</strain>
    </source>
</reference>
<accession>R8NIJ9</accession>
<comment type="caution">
    <text evidence="1">The sequence shown here is derived from an EMBL/GenBank/DDBJ whole genome shotgun (WGS) entry which is preliminary data.</text>
</comment>
<protein>
    <submittedName>
        <fullName evidence="1">Uncharacterized protein</fullName>
    </submittedName>
</protein>
<name>R8NIJ9_BACCX</name>
<dbReference type="AlphaFoldDB" id="R8NIJ9"/>
<dbReference type="Proteomes" id="UP000014020">
    <property type="component" value="Unassembled WGS sequence"/>
</dbReference>
<organism evidence="1 2">
    <name type="scientific">Bacillus cereus (strain VD146)</name>
    <dbReference type="NCBI Taxonomy" id="1053236"/>
    <lineage>
        <taxon>Bacteria</taxon>
        <taxon>Bacillati</taxon>
        <taxon>Bacillota</taxon>
        <taxon>Bacilli</taxon>
        <taxon>Bacillales</taxon>
        <taxon>Bacillaceae</taxon>
        <taxon>Bacillus</taxon>
        <taxon>Bacillus cereus group</taxon>
    </lineage>
</organism>
<gene>
    <name evidence="1" type="ORF">IK1_04349</name>
</gene>